<gene>
    <name evidence="2" type="ORF">MCOR_25641</name>
</gene>
<feature type="transmembrane region" description="Helical" evidence="1">
    <location>
        <begin position="164"/>
        <end position="186"/>
    </location>
</feature>
<accession>A0A6J8C617</accession>
<name>A0A6J8C617_MYTCO</name>
<dbReference type="EMBL" id="CACVKT020004548">
    <property type="protein sequence ID" value="CAC5390549.1"/>
    <property type="molecule type" value="Genomic_DNA"/>
</dbReference>
<sequence>MNSVSLNSAKYEEYLNVSTKTSILTIKNFTEEDVNIPYECTYGFDTDSKVLTLNSTDFEYHPTEDVPVKLHINRNQTATASIIFNKVYPVPECFATDDGSDITSNLSVATERNGLFYRSNLQLQYQLTDNCYQNISIQCIVGTKILTVVNSALPCSSKLSQKKIIATIISTSWILVSIGVLIVLLCKRRNYICFKFESPVSNDYNNEERIAMA</sequence>
<organism evidence="2 3">
    <name type="scientific">Mytilus coruscus</name>
    <name type="common">Sea mussel</name>
    <dbReference type="NCBI Taxonomy" id="42192"/>
    <lineage>
        <taxon>Eukaryota</taxon>
        <taxon>Metazoa</taxon>
        <taxon>Spiralia</taxon>
        <taxon>Lophotrochozoa</taxon>
        <taxon>Mollusca</taxon>
        <taxon>Bivalvia</taxon>
        <taxon>Autobranchia</taxon>
        <taxon>Pteriomorphia</taxon>
        <taxon>Mytilida</taxon>
        <taxon>Mytiloidea</taxon>
        <taxon>Mytilidae</taxon>
        <taxon>Mytilinae</taxon>
        <taxon>Mytilus</taxon>
    </lineage>
</organism>
<dbReference type="AlphaFoldDB" id="A0A6J8C617"/>
<protein>
    <submittedName>
        <fullName evidence="2">Uncharacterized protein</fullName>
    </submittedName>
</protein>
<reference evidence="2 3" key="1">
    <citation type="submission" date="2020-06" db="EMBL/GenBank/DDBJ databases">
        <authorList>
            <person name="Li R."/>
            <person name="Bekaert M."/>
        </authorList>
    </citation>
    <scope>NUCLEOTIDE SEQUENCE [LARGE SCALE GENOMIC DNA]</scope>
    <source>
        <strain evidence="3">wild</strain>
    </source>
</reference>
<proteinExistence type="predicted"/>
<keyword evidence="1" id="KW-1133">Transmembrane helix</keyword>
<dbReference type="OrthoDB" id="6186322at2759"/>
<keyword evidence="1" id="KW-0472">Membrane</keyword>
<evidence type="ECO:0000313" key="2">
    <source>
        <dbReference type="EMBL" id="CAC5390549.1"/>
    </source>
</evidence>
<evidence type="ECO:0000256" key="1">
    <source>
        <dbReference type="SAM" id="Phobius"/>
    </source>
</evidence>
<dbReference type="Proteomes" id="UP000507470">
    <property type="component" value="Unassembled WGS sequence"/>
</dbReference>
<keyword evidence="1" id="KW-0812">Transmembrane</keyword>
<evidence type="ECO:0000313" key="3">
    <source>
        <dbReference type="Proteomes" id="UP000507470"/>
    </source>
</evidence>
<keyword evidence="3" id="KW-1185">Reference proteome</keyword>